<protein>
    <submittedName>
        <fullName evidence="3">ATP-binding protein</fullName>
    </submittedName>
</protein>
<evidence type="ECO:0000256" key="1">
    <source>
        <dbReference type="RuleBase" id="RU003651"/>
    </source>
</evidence>
<dbReference type="InterPro" id="IPR027417">
    <property type="entry name" value="P-loop_NTPase"/>
</dbReference>
<organism evidence="3 4">
    <name type="scientific">Kuenenia stuttgartiensis</name>
    <dbReference type="NCBI Taxonomy" id="174633"/>
    <lineage>
        <taxon>Bacteria</taxon>
        <taxon>Pseudomonadati</taxon>
        <taxon>Planctomycetota</taxon>
        <taxon>Candidatus Brocadiia</taxon>
        <taxon>Candidatus Brocadiales</taxon>
        <taxon>Candidatus Brocadiaceae</taxon>
        <taxon>Candidatus Kuenenia</taxon>
    </lineage>
</organism>
<dbReference type="GO" id="GO:0004176">
    <property type="term" value="F:ATP-dependent peptidase activity"/>
    <property type="evidence" value="ECO:0007669"/>
    <property type="project" value="TreeGrafter"/>
</dbReference>
<dbReference type="PROSITE" id="PS00674">
    <property type="entry name" value="AAA"/>
    <property type="match status" value="1"/>
</dbReference>
<dbReference type="InterPro" id="IPR003593">
    <property type="entry name" value="AAA+_ATPase"/>
</dbReference>
<dbReference type="Gene3D" id="1.10.8.60">
    <property type="match status" value="1"/>
</dbReference>
<evidence type="ECO:0000313" key="4">
    <source>
        <dbReference type="Proteomes" id="UP000501926"/>
    </source>
</evidence>
<dbReference type="PANTHER" id="PTHR23076:SF97">
    <property type="entry name" value="ATP-DEPENDENT ZINC METALLOPROTEASE YME1L1"/>
    <property type="match status" value="1"/>
</dbReference>
<dbReference type="Proteomes" id="UP000501926">
    <property type="component" value="Chromosome"/>
</dbReference>
<dbReference type="Gene3D" id="3.40.50.300">
    <property type="entry name" value="P-loop containing nucleotide triphosphate hydrolases"/>
    <property type="match status" value="1"/>
</dbReference>
<sequence length="814" mass="93415">MEKLIESITTSINTSNSKQTRRKLSVIKKQLGVLRLKQTRIDELNDLLTKSNLSSDPKLISGISDDTSISFKLLNAVISTVDSSQGKIAEKFASKNNLPKIIAPEDFFKHLFSFESDNGYDKFQACLDSNSPIALFIIPKSANSFYSSVIPKILSYELIRKRQYKLDTSGFTSGPLVKPTTKIKFDNTTDVDLPQNESGFNFSSDIFEFSTTTMESVILAKSGEDLIESEKFENQFNQLSILANRYINNQFFVIFNCPPIHKLKESEERRLDKFTQKINQTFPFVYKLESKFATEEDIPASVKNEIALHFKLLNELPNYTDSIDGEQIPDIFSELQKSQIHYESQVFHNISPQEFKRLCFGRESDEHIYLKFFAIKSLQKIGYKLDDIVCELNIKKAFDDYESTQRADVAVKDEIIVEIETLRGKTNDKDVYLALAYNILSKSKNWNKLKELWLTIPGFEVARNYYQLQKTQELLQGIISNELGSDFKVKICSPDYQNCELVEIDFSKIPKRNVSSAHNPMIGKISEDKIIEKTNKNSNLDNVIGLDEEKNKLNELVELIEHKQNLGINGILFYGLPGCGKTYLANCFAETLGWSFFSFSPADIISMWLGQTQHNIKDIFNQARQKSPSILFIDEIDSIGFNRNTSDAHTDQKATINQLLIELNKLNEEQEKIIVIGATNNIKSLDPALKRSGRFDYKIHILPPDTFEREKMFEYYLRKNIELFQLSTQDFKTIASKTKYFTSSDIKSVCNSLRIQNLLGKINQNYLPVLLTIIDEHIALEQITLTKDIREKFIEENENSKNLKIITLLNEWSS</sequence>
<dbReference type="GO" id="GO:0006508">
    <property type="term" value="P:proteolysis"/>
    <property type="evidence" value="ECO:0007669"/>
    <property type="project" value="TreeGrafter"/>
</dbReference>
<keyword evidence="1" id="KW-0547">Nucleotide-binding</keyword>
<gene>
    <name evidence="3" type="ORF">KsCSTR_00330</name>
</gene>
<feature type="domain" description="AAA+ ATPase" evidence="2">
    <location>
        <begin position="567"/>
        <end position="705"/>
    </location>
</feature>
<reference evidence="3 4" key="1">
    <citation type="submission" date="2020-02" db="EMBL/GenBank/DDBJ databases">
        <title>Newly sequenced genome of strain CSTR1 showed variability in Candidatus Kuenenia stuttgartiensis genomes.</title>
        <authorList>
            <person name="Ding C."/>
            <person name="Adrian L."/>
        </authorList>
    </citation>
    <scope>NUCLEOTIDE SEQUENCE [LARGE SCALE GENOMIC DNA]</scope>
    <source>
        <strain evidence="3 4">CSTR1</strain>
    </source>
</reference>
<dbReference type="SUPFAM" id="SSF52540">
    <property type="entry name" value="P-loop containing nucleoside triphosphate hydrolases"/>
    <property type="match status" value="1"/>
</dbReference>
<dbReference type="RefSeq" id="WP_164994275.1">
    <property type="nucleotide sequence ID" value="NZ_CP049055.1"/>
</dbReference>
<dbReference type="PANTHER" id="PTHR23076">
    <property type="entry name" value="METALLOPROTEASE M41 FTSH"/>
    <property type="match status" value="1"/>
</dbReference>
<name>A0A6G7GJ81_KUEST</name>
<dbReference type="InterPro" id="IPR003960">
    <property type="entry name" value="ATPase_AAA_CS"/>
</dbReference>
<dbReference type="Pfam" id="PF00004">
    <property type="entry name" value="AAA"/>
    <property type="match status" value="1"/>
</dbReference>
<dbReference type="GO" id="GO:0016887">
    <property type="term" value="F:ATP hydrolysis activity"/>
    <property type="evidence" value="ECO:0007669"/>
    <property type="project" value="InterPro"/>
</dbReference>
<comment type="similarity">
    <text evidence="1">Belongs to the AAA ATPase family.</text>
</comment>
<dbReference type="GO" id="GO:0005524">
    <property type="term" value="F:ATP binding"/>
    <property type="evidence" value="ECO:0007669"/>
    <property type="project" value="UniProtKB-KW"/>
</dbReference>
<dbReference type="AlphaFoldDB" id="A0A6G7GJ81"/>
<dbReference type="InterPro" id="IPR003959">
    <property type="entry name" value="ATPase_AAA_core"/>
</dbReference>
<dbReference type="EMBL" id="CP049055">
    <property type="protein sequence ID" value="QII09412.1"/>
    <property type="molecule type" value="Genomic_DNA"/>
</dbReference>
<dbReference type="CDD" id="cd19481">
    <property type="entry name" value="RecA-like_protease"/>
    <property type="match status" value="1"/>
</dbReference>
<accession>A0A6G7GJ81</accession>
<evidence type="ECO:0000259" key="2">
    <source>
        <dbReference type="SMART" id="SM00382"/>
    </source>
</evidence>
<dbReference type="SMART" id="SM00382">
    <property type="entry name" value="AAA"/>
    <property type="match status" value="1"/>
</dbReference>
<evidence type="ECO:0000313" key="3">
    <source>
        <dbReference type="EMBL" id="QII09412.1"/>
    </source>
</evidence>
<keyword evidence="1 3" id="KW-0067">ATP-binding</keyword>
<proteinExistence type="inferred from homology"/>